<dbReference type="InterPro" id="IPR011992">
    <property type="entry name" value="EF-hand-dom_pair"/>
</dbReference>
<comment type="caution">
    <text evidence="8">The sequence shown here is derived from an EMBL/GenBank/DDBJ whole genome shotgun (WGS) entry which is preliminary data.</text>
</comment>
<feature type="compositionally biased region" description="Low complexity" evidence="4">
    <location>
        <begin position="1617"/>
        <end position="1628"/>
    </location>
</feature>
<feature type="region of interest" description="Disordered" evidence="4">
    <location>
        <begin position="2212"/>
        <end position="2252"/>
    </location>
</feature>
<feature type="compositionally biased region" description="Basic and acidic residues" evidence="4">
    <location>
        <begin position="1392"/>
        <end position="1405"/>
    </location>
</feature>
<feature type="region of interest" description="Disordered" evidence="4">
    <location>
        <begin position="1189"/>
        <end position="1247"/>
    </location>
</feature>
<feature type="compositionally biased region" description="Basic residues" evidence="4">
    <location>
        <begin position="1911"/>
        <end position="1927"/>
    </location>
</feature>
<feature type="region of interest" description="Disordered" evidence="4">
    <location>
        <begin position="1817"/>
        <end position="1988"/>
    </location>
</feature>
<feature type="compositionally biased region" description="Polar residues" evidence="4">
    <location>
        <begin position="354"/>
        <end position="378"/>
    </location>
</feature>
<dbReference type="CDD" id="cd00051">
    <property type="entry name" value="EFh"/>
    <property type="match status" value="1"/>
</dbReference>
<feature type="region of interest" description="Disordered" evidence="4">
    <location>
        <begin position="2942"/>
        <end position="2975"/>
    </location>
</feature>
<feature type="compositionally biased region" description="Polar residues" evidence="4">
    <location>
        <begin position="1817"/>
        <end position="1831"/>
    </location>
</feature>
<feature type="region of interest" description="Disordered" evidence="4">
    <location>
        <begin position="2515"/>
        <end position="2538"/>
    </location>
</feature>
<evidence type="ECO:0000256" key="1">
    <source>
        <dbReference type="ARBA" id="ARBA00006545"/>
    </source>
</evidence>
<dbReference type="SMART" id="SM00239">
    <property type="entry name" value="C2"/>
    <property type="match status" value="1"/>
</dbReference>
<evidence type="ECO:0000256" key="2">
    <source>
        <dbReference type="ARBA" id="ARBA00022837"/>
    </source>
</evidence>
<dbReference type="Gene3D" id="1.10.238.10">
    <property type="entry name" value="EF-hand"/>
    <property type="match status" value="1"/>
</dbReference>
<feature type="coiled-coil region" evidence="3">
    <location>
        <begin position="2400"/>
        <end position="2427"/>
    </location>
</feature>
<feature type="compositionally biased region" description="Basic and acidic residues" evidence="4">
    <location>
        <begin position="2214"/>
        <end position="2228"/>
    </location>
</feature>
<dbReference type="PROSITE" id="PS50222">
    <property type="entry name" value="EF_HAND_2"/>
    <property type="match status" value="2"/>
</dbReference>
<dbReference type="Pfam" id="PF00168">
    <property type="entry name" value="C2"/>
    <property type="match status" value="1"/>
</dbReference>
<evidence type="ECO:0000256" key="4">
    <source>
        <dbReference type="SAM" id="MobiDB-lite"/>
    </source>
</evidence>
<dbReference type="SUPFAM" id="SSF47473">
    <property type="entry name" value="EF-hand"/>
    <property type="match status" value="1"/>
</dbReference>
<feature type="domain" description="PDZ" evidence="6">
    <location>
        <begin position="2339"/>
        <end position="2413"/>
    </location>
</feature>
<reference evidence="8 9" key="1">
    <citation type="journal article" date="2023" name="Commun. Biol.">
        <title>Genome analysis of Parmales, the sister group of diatoms, reveals the evolutionary specialization of diatoms from phago-mixotrophs to photoautotrophs.</title>
        <authorList>
            <person name="Ban H."/>
            <person name="Sato S."/>
            <person name="Yoshikawa S."/>
            <person name="Yamada K."/>
            <person name="Nakamura Y."/>
            <person name="Ichinomiya M."/>
            <person name="Sato N."/>
            <person name="Blanc-Mathieu R."/>
            <person name="Endo H."/>
            <person name="Kuwata A."/>
            <person name="Ogata H."/>
        </authorList>
    </citation>
    <scope>NUCLEOTIDE SEQUENCE [LARGE SCALE GENOMIC DNA]</scope>
</reference>
<dbReference type="Pfam" id="PF13499">
    <property type="entry name" value="EF-hand_7"/>
    <property type="match status" value="1"/>
</dbReference>
<dbReference type="PANTHER" id="PTHR16166:SF93">
    <property type="entry name" value="INTERMEMBRANE LIPID TRANSFER PROTEIN VPS13"/>
    <property type="match status" value="1"/>
</dbReference>
<dbReference type="Proteomes" id="UP001165060">
    <property type="component" value="Unassembled WGS sequence"/>
</dbReference>
<gene>
    <name evidence="8" type="ORF">TeGR_g13023</name>
</gene>
<dbReference type="PROSITE" id="PS00018">
    <property type="entry name" value="EF_HAND_1"/>
    <property type="match status" value="2"/>
</dbReference>
<feature type="compositionally biased region" description="Polar residues" evidence="4">
    <location>
        <begin position="1881"/>
        <end position="1891"/>
    </location>
</feature>
<feature type="compositionally biased region" description="Basic residues" evidence="4">
    <location>
        <begin position="1367"/>
        <end position="1385"/>
    </location>
</feature>
<evidence type="ECO:0000259" key="7">
    <source>
        <dbReference type="PROSITE" id="PS50222"/>
    </source>
</evidence>
<feature type="compositionally biased region" description="Low complexity" evidence="4">
    <location>
        <begin position="1941"/>
        <end position="1958"/>
    </location>
</feature>
<organism evidence="8 9">
    <name type="scientific">Tetraparma gracilis</name>
    <dbReference type="NCBI Taxonomy" id="2962635"/>
    <lineage>
        <taxon>Eukaryota</taxon>
        <taxon>Sar</taxon>
        <taxon>Stramenopiles</taxon>
        <taxon>Ochrophyta</taxon>
        <taxon>Bolidophyceae</taxon>
        <taxon>Parmales</taxon>
        <taxon>Triparmaceae</taxon>
        <taxon>Tetraparma</taxon>
    </lineage>
</organism>
<feature type="compositionally biased region" description="Polar residues" evidence="4">
    <location>
        <begin position="2239"/>
        <end position="2252"/>
    </location>
</feature>
<dbReference type="InterPro" id="IPR001478">
    <property type="entry name" value="PDZ"/>
</dbReference>
<name>A0ABQ6MSM4_9STRA</name>
<dbReference type="Pfam" id="PF25036">
    <property type="entry name" value="VPS13_VAB"/>
    <property type="match status" value="2"/>
</dbReference>
<evidence type="ECO:0008006" key="10">
    <source>
        <dbReference type="Google" id="ProtNLM"/>
    </source>
</evidence>
<feature type="region of interest" description="Disordered" evidence="4">
    <location>
        <begin position="1367"/>
        <end position="1405"/>
    </location>
</feature>
<feature type="compositionally biased region" description="Acidic residues" evidence="4">
    <location>
        <begin position="2631"/>
        <end position="2652"/>
    </location>
</feature>
<feature type="compositionally biased region" description="Low complexity" evidence="4">
    <location>
        <begin position="1030"/>
        <end position="1048"/>
    </location>
</feature>
<comment type="similarity">
    <text evidence="1">Belongs to the VPS13 family.</text>
</comment>
<feature type="region of interest" description="Disordered" evidence="4">
    <location>
        <begin position="604"/>
        <end position="634"/>
    </location>
</feature>
<feature type="region of interest" description="Disordered" evidence="4">
    <location>
        <begin position="2163"/>
        <end position="2189"/>
    </location>
</feature>
<evidence type="ECO:0000259" key="6">
    <source>
        <dbReference type="PROSITE" id="PS50106"/>
    </source>
</evidence>
<dbReference type="Gene3D" id="2.60.40.150">
    <property type="entry name" value="C2 domain"/>
    <property type="match status" value="1"/>
</dbReference>
<feature type="region of interest" description="Disordered" evidence="4">
    <location>
        <begin position="340"/>
        <end position="381"/>
    </location>
</feature>
<dbReference type="PROSITE" id="PS50106">
    <property type="entry name" value="PDZ"/>
    <property type="match status" value="1"/>
</dbReference>
<dbReference type="SUPFAM" id="SSF50156">
    <property type="entry name" value="PDZ domain-like"/>
    <property type="match status" value="1"/>
</dbReference>
<feature type="region of interest" description="Disordered" evidence="4">
    <location>
        <begin position="1448"/>
        <end position="1470"/>
    </location>
</feature>
<dbReference type="InterPro" id="IPR009543">
    <property type="entry name" value="VPS13_VAB"/>
</dbReference>
<feature type="region of interest" description="Disordered" evidence="4">
    <location>
        <begin position="61"/>
        <end position="119"/>
    </location>
</feature>
<dbReference type="InterPro" id="IPR018247">
    <property type="entry name" value="EF_Hand_1_Ca_BS"/>
</dbReference>
<feature type="compositionally biased region" description="Polar residues" evidence="4">
    <location>
        <begin position="1234"/>
        <end position="1247"/>
    </location>
</feature>
<dbReference type="InterPro" id="IPR026847">
    <property type="entry name" value="VPS13"/>
</dbReference>
<feature type="region of interest" description="Disordered" evidence="4">
    <location>
        <begin position="1030"/>
        <end position="1090"/>
    </location>
</feature>
<dbReference type="CDD" id="cd00030">
    <property type="entry name" value="C2"/>
    <property type="match status" value="1"/>
</dbReference>
<dbReference type="PANTHER" id="PTHR16166">
    <property type="entry name" value="VACUOLAR PROTEIN SORTING-ASSOCIATED PROTEIN VPS13"/>
    <property type="match status" value="1"/>
</dbReference>
<evidence type="ECO:0000313" key="9">
    <source>
        <dbReference type="Proteomes" id="UP001165060"/>
    </source>
</evidence>
<feature type="domain" description="C2" evidence="5">
    <location>
        <begin position="2986"/>
        <end position="3117"/>
    </location>
</feature>
<keyword evidence="9" id="KW-1185">Reference proteome</keyword>
<feature type="region of interest" description="Disordered" evidence="4">
    <location>
        <begin position="1595"/>
        <end position="1637"/>
    </location>
</feature>
<evidence type="ECO:0000259" key="5">
    <source>
        <dbReference type="PROSITE" id="PS50004"/>
    </source>
</evidence>
<dbReference type="InterPro" id="IPR035892">
    <property type="entry name" value="C2_domain_sf"/>
</dbReference>
<proteinExistence type="inferred from homology"/>
<dbReference type="SUPFAM" id="SSF49562">
    <property type="entry name" value="C2 domain (Calcium/lipid-binding domain, CaLB)"/>
    <property type="match status" value="1"/>
</dbReference>
<feature type="domain" description="EF-hand" evidence="7">
    <location>
        <begin position="2539"/>
        <end position="2574"/>
    </location>
</feature>
<sequence>MRRMSSFSAELRPHQDAAPMTRARFQTAIAECDLEEEISASALKPPTDARRSMYLAAVSSISFAENEDPPPPTSNNTGSDSDEFQDAGTYSNSDSDSDSNEPSSLPSTPDAPPTSSFDAKLVPRMSIQIKDLRILSALGLSMNEGISDMETLCSLHFSHSMNPIVDGGLVYKSSSTTPWHSEEGDSGFKNYKWSEMTANAVELEVIIDYAPHKRFLISDFITATDAVETDAAPVTAPPPSPPPFALCVSQAQFYLLLSLWFANMQELPVMFPFDEEMLRFFAALPATPKDWPEYGTKEWVKRMRLLTEVLNNETVIRFKDLTLDCSLDDAYFETPPTGPPASLFMVKPPEPSPSEAQPGSTSTGSTAPRSSQNRSSPKLTRRVSFNADEAVTLHLADLLLYISTEPSGLLKVAGGASEFEMIDARLPARSFNARSLRCSKKSLSEKDVVSLRKKSAAATKGIPTFSAVPDASPSLDRKGSADSFTSTFRTFSSFDPYSPPPASAPSLIEDSFDSYIDLDWGLDCGRHTLVKGLAQPFNLSVYMTPDMFCHVNVGLDHMDGATKDLAPIWMALDFFACFWKTREYGHPGFEADLARDHAIKEARSSESPIDADADAEAAAEAERKANSYGKSSGNFNRMTSKAQEECMNLDIRVWMTRPHLCMPQKPLSPDSPCVLVESDAGLFYRYKTIGMDLWNQEVYAKDLAVVLLKHYMSPKESRFVRGMSGTGQNAATIVEGLTLGFIQNNNFKTNHNDMIIKIPLDPSEFRDEKSLIGIESPSIAAKPLVIPAPKAVSPVFKPSRNLGPILCDVVTSLDELMMLKEVLGGFTGPEDPAVAAAAEAAASAAAADEEAGEVEPPPPPTYSILANVSGLRIFAVDPVLGMHLPIMKFCLQGITISSSELPPSIEAPLTPETDTMSIGGASADTGATFSSSPLLKADGDADVAPKRPVHDMQLGVDMNLWAEYFNNTLKCWEPLIEPYLAYVMYEQNSRRGTGLILKSDCPLHVNLSGALFETLDDALQAIAVSTAAMTASGSSTEPSSSAATSAASGDDRKEEQQQQQQLKSVLRSSKTKKGAGDSSSNITATAPPDFEFETEDVQGDFRAVHVTHEVLPSLSYKERVAFSLVNLTGQRLRFHQLTSDSSGPVAHLKYLKHTSRAKLQFAATTTIVANKTVEEVEFDVQQEHDMYSSHVARSAADTGSSYRDSRADSNESVSAGPPVFSRERSAFTRGPASSKASGTSDESSPVYSSALATSNTATGSNGIHGVNIQIAGFQWLPNIPADALGSRFESMNFRNEEVTAKLARDWRLDNACRLFSEVAPYNGGRQLTLRSVFQVQNRTGHPILMAVHPDPSHKPFFPLGKLATHGIRKKKGKHGSSSSSRRRSSRNNQSGYDHEDSGFDPTTDFHRVESGDKYHVPFLLLEEALRNVKGNHLGSIWVRPDRNVDDDNESEAETLFDSLKNPGSGEKTTSENCAIRFSSKPVQLARIVHETSEIFVRRQEAGEDEHSAVTGTGMQISCPVIHRKQGVSVAPFCYCLEVKRTALRKLTKKKGPSKASIANMSSRDLLMHQIKKTNARRGSVGMFDGKFAEVEAFSDSDDDSSDAYDGGGGKKSKRKMSLSGSSGDASSSSKKKDSKTVTKHKPCAYTLIIHPPIVIENLLPEGGTFELIHRDKKIVLWRDYLESGQSVPVHTVGLDAPLLLNINLGFCRTPSVAEGALIHDGVINRGKKKGKDSSSKKEETLLASEFGKIMSNIGFGVDTIASEMTVVDNANQRLVLRIDNVLGGGGHRRVTVYCPFWIINTTDHALRYKQEGKSSYVSGTVTEGKNGSLQVDSSDKNKKKKEKGTEVTVNRKKNLFGELGSPGSTKKKGGAPKFKGIKASGPNNTSLSLTSPRKGGDGGAGGDGLKSPKEVKKKSKSKNKAKSKLKAAVRAAQLAENPGFSTTATTPSPKRSSASPAAGSGGFFDGSEANLDGSMEQEERGRNSSVVDSTIYSGTPGALYRQKGAGYMGKHELDILTNRDLPLPQLVKLAFMFNFNDQNVLSLGQQKLCVMLGDTMKQLESDWSTGFSLDTVGVNQILSMHVNNGRNLEIALSISVAPGRLSQYTKIVRFSPRFVLVNNLERPVKLWQDSSLLHSNYAAASRLKWGTSHRKKREDISPTEVMFGKDDMHAEKRGKGGEKGGRTPSKEKGLGKNLIFGVQTASHTLTNGILSGFDHQDMPRDGTPDRAGHRGSTGPIPSMLQSSKKQRSSTSMNITKVGLDKSERTGNFIAKVIPTHFVPFFLPDTRADRQLRVDLGNEFYVTSSFPADAPGVYNLKLSVPREPSSLKGYVKTRKNDEYTVVISPKDKDWNGELGVWFETDWGDSRGVVVKGCKRGKYAFSRTDIHAGDLLIKINGVQVDRMRFDKVMDKLKEALKDLEEVKREENTVRGLVRLASGSNLGGDAGEEEGGRSSALVEGGKNKGKLVLTFRTLEEKMRRVRRQALRQQKGTSASDLKGEGNANFLAQLRDENKGALVETQAEKKPTRTKQKGGGGGGKVGRVEKEWGSVFDSLDLNNDGVLTPREIILGIRKHPEVAAKMGLQKRIHEGTTRDKLMELFAEMDKNQNDSVDKSEFIEFELSVDSMIRGPGAEEATDDGEDGEEGEEGAEGEEGEEGKGVDARKRLVNKLAQTLQKTDYFKEMEEKKNSIVVDIQNRGNSLSLFVQPLSFRAPPYRVKNNSSNHVISFKQRGCDGHPWTHLKPGEQCLYMWEEPMKPRRLLLRSGSVDMFNNVNTGAGGDGGGRTVKERILFINTEYEGLAPFGQVKTIKLDEIGSSEFIPVPGADGKAVEENANNSLHCKIDADGATRVLSVSNKADLTDELSNVEQYRRSVELEKDKIDRYRLTLKNLKDTLKRSSRKSIIEEVKKDKLGPRDPFGNFDGAAAHEMDTGYGIASQVRSGFPPMMGGGGLREVEEEDDDDDDLDDDDLTVAGGDGGDEMSLKQVQDAIMGDDVFSSETTITKTHQLYVEVLEACGLTSKKLAGLSNPYAEVYLKNNNNKKRVFKEKRRKTNFVEKTVNPVWSNQAFVFDVPEAASKSSRGFVLRVRLRDFEFLNSNSFIGQCDVQLNSIIDQKDAFGWFPLTARTGKIFQSTKSDMVSGSIKLRVRWIYTVPRLFDYR</sequence>
<feature type="region of interest" description="Disordered" evidence="4">
    <location>
        <begin position="2624"/>
        <end position="2660"/>
    </location>
</feature>
<feature type="domain" description="EF-hand" evidence="7">
    <location>
        <begin position="2588"/>
        <end position="2623"/>
    </location>
</feature>
<dbReference type="InterPro" id="IPR036034">
    <property type="entry name" value="PDZ_sf"/>
</dbReference>
<feature type="compositionally biased region" description="Acidic residues" evidence="4">
    <location>
        <begin position="2951"/>
        <end position="2966"/>
    </location>
</feature>
<feature type="region of interest" description="Disordered" evidence="4">
    <location>
        <begin position="1"/>
        <end position="22"/>
    </location>
</feature>
<dbReference type="InterPro" id="IPR000008">
    <property type="entry name" value="C2_dom"/>
</dbReference>
<dbReference type="SMART" id="SM00054">
    <property type="entry name" value="EFh"/>
    <property type="match status" value="2"/>
</dbReference>
<dbReference type="EMBL" id="BRYB01003164">
    <property type="protein sequence ID" value="GMI31756.1"/>
    <property type="molecule type" value="Genomic_DNA"/>
</dbReference>
<protein>
    <recommendedName>
        <fullName evidence="10">Fragile site-associated protein C-terminal domain-containing protein</fullName>
    </recommendedName>
</protein>
<feature type="compositionally biased region" description="Acidic residues" evidence="4">
    <location>
        <begin position="609"/>
        <end position="619"/>
    </location>
</feature>
<feature type="coiled-coil region" evidence="3">
    <location>
        <begin position="2853"/>
        <end position="2897"/>
    </location>
</feature>
<evidence type="ECO:0000313" key="8">
    <source>
        <dbReference type="EMBL" id="GMI31756.1"/>
    </source>
</evidence>
<evidence type="ECO:0000256" key="3">
    <source>
        <dbReference type="SAM" id="Coils"/>
    </source>
</evidence>
<keyword evidence="3" id="KW-0175">Coiled coil</keyword>
<dbReference type="Pfam" id="PF00595">
    <property type="entry name" value="PDZ"/>
    <property type="match status" value="1"/>
</dbReference>
<dbReference type="InterPro" id="IPR002048">
    <property type="entry name" value="EF_hand_dom"/>
</dbReference>
<dbReference type="PROSITE" id="PS50004">
    <property type="entry name" value="C2"/>
    <property type="match status" value="1"/>
</dbReference>
<keyword evidence="2" id="KW-0106">Calcium</keyword>
<dbReference type="Gene3D" id="2.30.42.10">
    <property type="match status" value="1"/>
</dbReference>
<accession>A0ABQ6MSM4</accession>